<dbReference type="WBParaSite" id="DME_0000868101-mRNA-1">
    <property type="protein sequence ID" value="DME_0000868101-mRNA-1"/>
    <property type="gene ID" value="DME_0000868101"/>
</dbReference>
<dbReference type="SUPFAM" id="SSF56112">
    <property type="entry name" value="Protein kinase-like (PK-like)"/>
    <property type="match status" value="1"/>
</dbReference>
<reference evidence="20 22" key="2">
    <citation type="submission" date="2018-11" db="EMBL/GenBank/DDBJ databases">
        <authorList>
            <consortium name="Pathogen Informatics"/>
        </authorList>
    </citation>
    <scope>NUCLEOTIDE SEQUENCE [LARGE SCALE GENOMIC DNA]</scope>
</reference>
<accession>A0A0N4ULK3</accession>
<evidence type="ECO:0000256" key="2">
    <source>
        <dbReference type="ARBA" id="ARBA00004434"/>
    </source>
</evidence>
<keyword evidence="12" id="KW-0999">Mitochondrion inner membrane</keyword>
<organism evidence="21 23">
    <name type="scientific">Dracunculus medinensis</name>
    <name type="common">Guinea worm</name>
    <dbReference type="NCBI Taxonomy" id="318479"/>
    <lineage>
        <taxon>Eukaryota</taxon>
        <taxon>Metazoa</taxon>
        <taxon>Ecdysozoa</taxon>
        <taxon>Nematoda</taxon>
        <taxon>Chromadorea</taxon>
        <taxon>Rhabditida</taxon>
        <taxon>Spirurina</taxon>
        <taxon>Dracunculoidea</taxon>
        <taxon>Dracunculidae</taxon>
        <taxon>Dracunculus</taxon>
    </lineage>
</organism>
<keyword evidence="8" id="KW-0479">Metal-binding</keyword>
<dbReference type="GO" id="GO:0046872">
    <property type="term" value="F:metal ion binding"/>
    <property type="evidence" value="ECO:0007669"/>
    <property type="project" value="UniProtKB-KW"/>
</dbReference>
<dbReference type="GO" id="GO:0090141">
    <property type="term" value="P:positive regulation of mitochondrial fission"/>
    <property type="evidence" value="ECO:0007669"/>
    <property type="project" value="TreeGrafter"/>
</dbReference>
<evidence type="ECO:0000256" key="17">
    <source>
        <dbReference type="ARBA" id="ARBA00047899"/>
    </source>
</evidence>
<keyword evidence="15" id="KW-0809">Transit peptide</keyword>
<evidence type="ECO:0000259" key="19">
    <source>
        <dbReference type="PROSITE" id="PS50011"/>
    </source>
</evidence>
<evidence type="ECO:0000256" key="13">
    <source>
        <dbReference type="ARBA" id="ARBA00022840"/>
    </source>
</evidence>
<evidence type="ECO:0000256" key="10">
    <source>
        <dbReference type="ARBA" id="ARBA00022777"/>
    </source>
</evidence>
<comment type="catalytic activity">
    <reaction evidence="18">
        <text>L-seryl-[protein] + ATP = O-phospho-L-seryl-[protein] + ADP + H(+)</text>
        <dbReference type="Rhea" id="RHEA:17989"/>
        <dbReference type="Rhea" id="RHEA-COMP:9863"/>
        <dbReference type="Rhea" id="RHEA-COMP:11604"/>
        <dbReference type="ChEBI" id="CHEBI:15378"/>
        <dbReference type="ChEBI" id="CHEBI:29999"/>
        <dbReference type="ChEBI" id="CHEBI:30616"/>
        <dbReference type="ChEBI" id="CHEBI:83421"/>
        <dbReference type="ChEBI" id="CHEBI:456216"/>
        <dbReference type="EC" id="2.7.11.1"/>
    </reaction>
</comment>
<dbReference type="Proteomes" id="UP000274756">
    <property type="component" value="Unassembled WGS sequence"/>
</dbReference>
<keyword evidence="11" id="KW-1000">Mitochondrion outer membrane</keyword>
<dbReference type="STRING" id="318479.A0A0N4ULK3"/>
<evidence type="ECO:0000313" key="21">
    <source>
        <dbReference type="Proteomes" id="UP000038040"/>
    </source>
</evidence>
<dbReference type="AlphaFoldDB" id="A0A0N4ULK3"/>
<evidence type="ECO:0000256" key="16">
    <source>
        <dbReference type="ARBA" id="ARBA00023128"/>
    </source>
</evidence>
<keyword evidence="22" id="KW-1185">Reference proteome</keyword>
<dbReference type="GO" id="GO:0042981">
    <property type="term" value="P:regulation of apoptotic process"/>
    <property type="evidence" value="ECO:0007669"/>
    <property type="project" value="TreeGrafter"/>
</dbReference>
<dbReference type="PROSITE" id="PS50011">
    <property type="entry name" value="PROTEIN_KINASE_DOM"/>
    <property type="match status" value="1"/>
</dbReference>
<evidence type="ECO:0000313" key="22">
    <source>
        <dbReference type="Proteomes" id="UP000274756"/>
    </source>
</evidence>
<evidence type="ECO:0000256" key="11">
    <source>
        <dbReference type="ARBA" id="ARBA00022787"/>
    </source>
</evidence>
<evidence type="ECO:0000313" key="23">
    <source>
        <dbReference type="WBParaSite" id="DME_0000868101-mRNA-1"/>
    </source>
</evidence>
<keyword evidence="13" id="KW-0067">ATP-binding</keyword>
<evidence type="ECO:0000256" key="18">
    <source>
        <dbReference type="ARBA" id="ARBA00048679"/>
    </source>
</evidence>
<evidence type="ECO:0000256" key="8">
    <source>
        <dbReference type="ARBA" id="ARBA00022723"/>
    </source>
</evidence>
<evidence type="ECO:0000256" key="3">
    <source>
        <dbReference type="ARBA" id="ARBA00004514"/>
    </source>
</evidence>
<dbReference type="GO" id="GO:0005524">
    <property type="term" value="F:ATP binding"/>
    <property type="evidence" value="ECO:0007669"/>
    <property type="project" value="UniProtKB-KW"/>
</dbReference>
<dbReference type="SMART" id="SM00220">
    <property type="entry name" value="S_TKc"/>
    <property type="match status" value="1"/>
</dbReference>
<dbReference type="InterPro" id="IPR008271">
    <property type="entry name" value="Ser/Thr_kinase_AS"/>
</dbReference>
<dbReference type="Pfam" id="PF00069">
    <property type="entry name" value="Pkinase"/>
    <property type="match status" value="1"/>
</dbReference>
<evidence type="ECO:0000256" key="7">
    <source>
        <dbReference type="ARBA" id="ARBA00022679"/>
    </source>
</evidence>
<dbReference type="GO" id="GO:0000422">
    <property type="term" value="P:autophagy of mitochondrion"/>
    <property type="evidence" value="ECO:0007669"/>
    <property type="project" value="TreeGrafter"/>
</dbReference>
<dbReference type="PROSITE" id="PS00108">
    <property type="entry name" value="PROTEIN_KINASE_ST"/>
    <property type="match status" value="1"/>
</dbReference>
<evidence type="ECO:0000256" key="15">
    <source>
        <dbReference type="ARBA" id="ARBA00022946"/>
    </source>
</evidence>
<dbReference type="GO" id="GO:0004674">
    <property type="term" value="F:protein serine/threonine kinase activity"/>
    <property type="evidence" value="ECO:0007669"/>
    <property type="project" value="UniProtKB-KW"/>
</dbReference>
<dbReference type="InterPro" id="IPR011009">
    <property type="entry name" value="Kinase-like_dom_sf"/>
</dbReference>
<dbReference type="GO" id="GO:0005743">
    <property type="term" value="C:mitochondrial inner membrane"/>
    <property type="evidence" value="ECO:0007669"/>
    <property type="project" value="UniProtKB-SubCell"/>
</dbReference>
<dbReference type="OrthoDB" id="1405469at2759"/>
<dbReference type="InterPro" id="IPR051511">
    <property type="entry name" value="MitoQC_Scaffold_Kinases"/>
</dbReference>
<dbReference type="PANTHER" id="PTHR22972">
    <property type="entry name" value="SERINE/THREONINE PROTEIN KINASE"/>
    <property type="match status" value="1"/>
</dbReference>
<proteinExistence type="predicted"/>
<keyword evidence="7" id="KW-0808">Transferase</keyword>
<evidence type="ECO:0000256" key="4">
    <source>
        <dbReference type="ARBA" id="ARBA00004572"/>
    </source>
</evidence>
<keyword evidence="9" id="KW-0547">Nucleotide-binding</keyword>
<sequence>MSLKRFATLALHFTEVLLYKFGKYSASSRISLLPIVKANLRKNVGLTEFTQNKYTLTRLFRSILRGLNSRMFIRPFSTVDHNKVRFSNGRINRHYFIVIKRKPYTVFDKIKHLFSTHERFNRTLLGADLPDRLDGYDIGSNIACGCNAAIYELRVKEPILNIRRSNAPLENHEFPSTSNFSRDYSVGARLKAYPLALKIMFNYDFDLPEHYLWLDMCNELIPLDDAKHLLRDRFINLRTLPHCHPNIVKMYKAFIDRMPIFEEAQNLYPEALPTATFHGNTLLEPRTMFIIMKRYRMTLREYILTRKRNYWTGRVLFGQLLEAIVFLFDNQISHRDMKSDNILLDFDCDSDIPHLVLSDFGCALATGSFLVNYTNDEVNLGGNLSLRAPEVRRAVPGIGHFVNFSMADLWAAGTIGYEIFTRMNPFYKQMKSYDYMEFELPQLPRRIHYAVKMIIREMLRIDPQKRPKPHVAANLICLSLFRFGEDFKQYLIGSGIDFLFSTEGISKLGHLEQGTGDKIRLFERKIMENLNDVMLLYASETILAKNLEGVAISQAEIQLRSTFLSRLDYEDVWSAIAYFYVDEEKIH</sequence>
<evidence type="ECO:0000313" key="20">
    <source>
        <dbReference type="EMBL" id="VDN52623.1"/>
    </source>
</evidence>
<comment type="catalytic activity">
    <reaction evidence="17">
        <text>L-threonyl-[protein] + ATP = O-phospho-L-threonyl-[protein] + ADP + H(+)</text>
        <dbReference type="Rhea" id="RHEA:46608"/>
        <dbReference type="Rhea" id="RHEA-COMP:11060"/>
        <dbReference type="Rhea" id="RHEA-COMP:11605"/>
        <dbReference type="ChEBI" id="CHEBI:15378"/>
        <dbReference type="ChEBI" id="CHEBI:30013"/>
        <dbReference type="ChEBI" id="CHEBI:30616"/>
        <dbReference type="ChEBI" id="CHEBI:61977"/>
        <dbReference type="ChEBI" id="CHEBI:456216"/>
        <dbReference type="EC" id="2.7.11.1"/>
    </reaction>
</comment>
<comment type="cofactor">
    <cofactor evidence="1">
        <name>Mg(2+)</name>
        <dbReference type="ChEBI" id="CHEBI:18420"/>
    </cofactor>
</comment>
<dbReference type="GO" id="GO:0005741">
    <property type="term" value="C:mitochondrial outer membrane"/>
    <property type="evidence" value="ECO:0007669"/>
    <property type="project" value="UniProtKB-SubCell"/>
</dbReference>
<keyword evidence="6" id="KW-0723">Serine/threonine-protein kinase</keyword>
<feature type="domain" description="Protein kinase" evidence="19">
    <location>
        <begin position="136"/>
        <end position="481"/>
    </location>
</feature>
<gene>
    <name evidence="20" type="ORF">DME_LOCUS2596</name>
</gene>
<dbReference type="EMBL" id="UYYG01000069">
    <property type="protein sequence ID" value="VDN52623.1"/>
    <property type="molecule type" value="Genomic_DNA"/>
</dbReference>
<dbReference type="Gene3D" id="1.10.510.10">
    <property type="entry name" value="Transferase(Phosphotransferase) domain 1"/>
    <property type="match status" value="1"/>
</dbReference>
<evidence type="ECO:0000256" key="1">
    <source>
        <dbReference type="ARBA" id="ARBA00001946"/>
    </source>
</evidence>
<keyword evidence="16" id="KW-0496">Mitochondrion</keyword>
<dbReference type="PANTHER" id="PTHR22972:SF7">
    <property type="entry name" value="SERINE_THREONINE-PROTEIN KINASE PINK1, MITOCHONDRIAL"/>
    <property type="match status" value="1"/>
</dbReference>
<dbReference type="Proteomes" id="UP000038040">
    <property type="component" value="Unplaced"/>
</dbReference>
<reference evidence="23" key="1">
    <citation type="submission" date="2016-04" db="UniProtKB">
        <authorList>
            <consortium name="WormBaseParasite"/>
        </authorList>
    </citation>
    <scope>IDENTIFICATION</scope>
</reference>
<dbReference type="GO" id="GO:0005829">
    <property type="term" value="C:cytosol"/>
    <property type="evidence" value="ECO:0007669"/>
    <property type="project" value="UniProtKB-SubCell"/>
</dbReference>
<evidence type="ECO:0000256" key="14">
    <source>
        <dbReference type="ARBA" id="ARBA00022842"/>
    </source>
</evidence>
<name>A0A0N4ULK3_DRAME</name>
<keyword evidence="10" id="KW-0418">Kinase</keyword>
<protein>
    <recommendedName>
        <fullName evidence="5">non-specific serine/threonine protein kinase</fullName>
        <ecNumber evidence="5">2.7.11.1</ecNumber>
    </recommendedName>
</protein>
<evidence type="ECO:0000256" key="12">
    <source>
        <dbReference type="ARBA" id="ARBA00022792"/>
    </source>
</evidence>
<evidence type="ECO:0000256" key="6">
    <source>
        <dbReference type="ARBA" id="ARBA00022527"/>
    </source>
</evidence>
<dbReference type="InterPro" id="IPR000719">
    <property type="entry name" value="Prot_kinase_dom"/>
</dbReference>
<keyword evidence="12" id="KW-0472">Membrane</keyword>
<dbReference type="EC" id="2.7.11.1" evidence="5"/>
<evidence type="ECO:0000256" key="5">
    <source>
        <dbReference type="ARBA" id="ARBA00012513"/>
    </source>
</evidence>
<keyword evidence="14" id="KW-0460">Magnesium</keyword>
<comment type="subcellular location">
    <subcellularLocation>
        <location evidence="3">Cytoplasm</location>
        <location evidence="3">Cytosol</location>
    </subcellularLocation>
    <subcellularLocation>
        <location evidence="2">Mitochondrion inner membrane</location>
        <topology evidence="2">Single-pass membrane protein</topology>
    </subcellularLocation>
    <subcellularLocation>
        <location evidence="4">Mitochondrion outer membrane</location>
        <topology evidence="4">Single-pass membrane protein</topology>
    </subcellularLocation>
</comment>
<evidence type="ECO:0000256" key="9">
    <source>
        <dbReference type="ARBA" id="ARBA00022741"/>
    </source>
</evidence>